<reference evidence="1 2" key="1">
    <citation type="submission" date="2017-06" db="EMBL/GenBank/DDBJ databases">
        <title>Sequencing and comparative analysis of myxobacterial genomes.</title>
        <authorList>
            <person name="Rupp O."/>
            <person name="Goesmann A."/>
            <person name="Sogaard-Andersen L."/>
        </authorList>
    </citation>
    <scope>NUCLEOTIDE SEQUENCE [LARGE SCALE GENOMIC DNA]</scope>
    <source>
        <strain evidence="1 2">DSM 52655</strain>
    </source>
</reference>
<sequence>MHQREAILHRGRPAWIDYTFNIQVQPSDFNAIPKSLYATWAKKTSGETEAQTTDAELLQLASFLCRHQPLDFPATSRLPAGVDPSLLIRREDLLFNVGPSCTPPAVSRPSIPSRS</sequence>
<dbReference type="Proteomes" id="UP000217257">
    <property type="component" value="Chromosome"/>
</dbReference>
<dbReference type="KEGG" id="cfus:CYFUS_001195"/>
<name>A0A250IX89_9BACT</name>
<gene>
    <name evidence="1" type="ORF">CYFUS_001195</name>
</gene>
<organism evidence="1 2">
    <name type="scientific">Cystobacter fuscus</name>
    <dbReference type="NCBI Taxonomy" id="43"/>
    <lineage>
        <taxon>Bacteria</taxon>
        <taxon>Pseudomonadati</taxon>
        <taxon>Myxococcota</taxon>
        <taxon>Myxococcia</taxon>
        <taxon>Myxococcales</taxon>
        <taxon>Cystobacterineae</taxon>
        <taxon>Archangiaceae</taxon>
        <taxon>Cystobacter</taxon>
    </lineage>
</organism>
<accession>A0A250IX89</accession>
<dbReference type="AlphaFoldDB" id="A0A250IX89"/>
<protein>
    <submittedName>
        <fullName evidence="1">Uncharacterized protein</fullName>
    </submittedName>
</protein>
<evidence type="ECO:0000313" key="2">
    <source>
        <dbReference type="Proteomes" id="UP000217257"/>
    </source>
</evidence>
<dbReference type="EMBL" id="CP022098">
    <property type="protein sequence ID" value="ATB35781.1"/>
    <property type="molecule type" value="Genomic_DNA"/>
</dbReference>
<evidence type="ECO:0000313" key="1">
    <source>
        <dbReference type="EMBL" id="ATB35781.1"/>
    </source>
</evidence>
<proteinExistence type="predicted"/>